<dbReference type="GO" id="GO:0034399">
    <property type="term" value="C:nuclear periphery"/>
    <property type="evidence" value="ECO:0007669"/>
    <property type="project" value="TreeGrafter"/>
</dbReference>
<evidence type="ECO:0000256" key="1">
    <source>
        <dbReference type="ARBA" id="ARBA00004540"/>
    </source>
</evidence>
<feature type="region of interest" description="Disordered" evidence="7">
    <location>
        <begin position="637"/>
        <end position="679"/>
    </location>
</feature>
<dbReference type="AlphaFoldDB" id="C9SI25"/>
<dbReference type="Pfam" id="PF12949">
    <property type="entry name" value="HeH"/>
    <property type="match status" value="1"/>
</dbReference>
<feature type="region of interest" description="Disordered" evidence="7">
    <location>
        <begin position="65"/>
        <end position="170"/>
    </location>
</feature>
<evidence type="ECO:0000256" key="3">
    <source>
        <dbReference type="ARBA" id="ARBA00022692"/>
    </source>
</evidence>
<dbReference type="Proteomes" id="UP000008698">
    <property type="component" value="Unassembled WGS sequence"/>
</dbReference>
<dbReference type="InterPro" id="IPR025856">
    <property type="entry name" value="HeH/LEM_domain"/>
</dbReference>
<evidence type="ECO:0000313" key="11">
    <source>
        <dbReference type="Proteomes" id="UP000008698"/>
    </source>
</evidence>
<keyword evidence="6" id="KW-0539">Nucleus</keyword>
<keyword evidence="2" id="KW-0597">Phosphoprotein</keyword>
<evidence type="ECO:0000256" key="6">
    <source>
        <dbReference type="ARBA" id="ARBA00023242"/>
    </source>
</evidence>
<dbReference type="GO" id="GO:0071763">
    <property type="term" value="P:nuclear membrane organization"/>
    <property type="evidence" value="ECO:0007669"/>
    <property type="project" value="TreeGrafter"/>
</dbReference>
<dbReference type="GO" id="GO:0003682">
    <property type="term" value="F:chromatin binding"/>
    <property type="evidence" value="ECO:0007669"/>
    <property type="project" value="InterPro"/>
</dbReference>
<dbReference type="GO" id="GO:0005637">
    <property type="term" value="C:nuclear inner membrane"/>
    <property type="evidence" value="ECO:0007669"/>
    <property type="project" value="UniProtKB-SubCell"/>
</dbReference>
<reference evidence="11" key="1">
    <citation type="journal article" date="2011" name="PLoS Pathog.">
        <title>Comparative genomics yields insights into niche adaptation of plant vascular wilt pathogens.</title>
        <authorList>
            <person name="Klosterman S.J."/>
            <person name="Subbarao K.V."/>
            <person name="Kang S."/>
            <person name="Veronese P."/>
            <person name="Gold S.E."/>
            <person name="Thomma B.P.H.J."/>
            <person name="Chen Z."/>
            <person name="Henrissat B."/>
            <person name="Lee Y.-H."/>
            <person name="Park J."/>
            <person name="Garcia-Pedrajas M.D."/>
            <person name="Barbara D.J."/>
            <person name="Anchieta A."/>
            <person name="de Jonge R."/>
            <person name="Santhanam P."/>
            <person name="Maruthachalam K."/>
            <person name="Atallah Z."/>
            <person name="Amyotte S.G."/>
            <person name="Paz Z."/>
            <person name="Inderbitzin P."/>
            <person name="Hayes R.J."/>
            <person name="Heiman D.I."/>
            <person name="Young S."/>
            <person name="Zeng Q."/>
            <person name="Engels R."/>
            <person name="Galagan J."/>
            <person name="Cuomo C.A."/>
            <person name="Dobinson K.F."/>
            <person name="Ma L.-J."/>
        </authorList>
    </citation>
    <scope>NUCLEOTIDE SEQUENCE [LARGE SCALE GENOMIC DNA]</scope>
    <source>
        <strain evidence="11">VaMs.102 / ATCC MYA-4576 / FGSC 10136</strain>
    </source>
</reference>
<dbReference type="GO" id="GO:0005783">
    <property type="term" value="C:endoplasmic reticulum"/>
    <property type="evidence" value="ECO:0007669"/>
    <property type="project" value="TreeGrafter"/>
</dbReference>
<dbReference type="OMA" id="KWECGEL"/>
<feature type="domain" description="Man1/Src1-like C-terminal" evidence="8">
    <location>
        <begin position="291"/>
        <end position="632"/>
    </location>
</feature>
<dbReference type="Pfam" id="PF09402">
    <property type="entry name" value="MSC"/>
    <property type="match status" value="1"/>
</dbReference>
<dbReference type="KEGG" id="val:VDBG_04707"/>
<dbReference type="InterPro" id="IPR041885">
    <property type="entry name" value="MAN1_winged_helix_dom"/>
</dbReference>
<feature type="compositionally biased region" description="Basic and acidic residues" evidence="7">
    <location>
        <begin position="227"/>
        <end position="240"/>
    </location>
</feature>
<keyword evidence="4" id="KW-1133">Transmembrane helix</keyword>
<sequence length="679" mass="75828">MSDEAYEYLQPGFDPKSLTVPRLRSILVAHDVQYPATAKKPQLIDIFNEGVVPKAKKFLDKQARAKRSSMGIINMPRGDSYDTASFDDEDVDLAPPPQRETRSRSPRKASARLRSEDYEDEPALPLSPTKRKVRGASRQLSHPPADLYPTEAEPPRVSPEEHTNGDASGSKVERCRGWILQSSRDGCQLLRREPIPEWELSSACLAALAAAAGKQPGMKLPATLNDVGERGRTDGYERPKSAKSNKSLPLKNKLSWKMEIAMKGANGLLEQRQPKPAKKRTGLRTPLMALAVTLLGAYGGWYRQEKIAVGYCGLGRPATQVIPPEVSVPDWIVPYIEPQCERCPQHAYCFEDYTVRCDDNFILKPHPLSLGGLVPLPPTCEPDGEKVRRIKAVADKAVEELRERRAQFECGELVDQTGEHEESPAIEEEKLKSAISEKRSKKMNKQEFDDLWAAAIGDIKDREEVEIINITNQIGRAGSRQADSAGLPNTYLSSTSLARLSISCAAKRSLRLGLARYRLPAGSLAALVALYFYLRGRYRSHKAEVSRVPSLVDLVLARLASQKELGEEELDDPWLFLPNLRDDVLRSVHSLKSRDRIWSRVRAVVEQNSNVRTSQREGRSGEVGRAWEWIGPLTGDSARRRKSGRVSFGTGAVTDDDRKDEMSEKSTARSTWQESRPIY</sequence>
<proteinExistence type="predicted"/>
<dbReference type="STRING" id="526221.C9SI25"/>
<dbReference type="InterPro" id="IPR018996">
    <property type="entry name" value="Man1/Src1-like_C"/>
</dbReference>
<evidence type="ECO:0000256" key="2">
    <source>
        <dbReference type="ARBA" id="ARBA00022553"/>
    </source>
</evidence>
<keyword evidence="11" id="KW-1185">Reference proteome</keyword>
<feature type="domain" description="HeH/LEM" evidence="9">
    <location>
        <begin position="15"/>
        <end position="49"/>
    </location>
</feature>
<keyword evidence="5" id="KW-0472">Membrane</keyword>
<feature type="compositionally biased region" description="Basic and acidic residues" evidence="7">
    <location>
        <begin position="655"/>
        <end position="667"/>
    </location>
</feature>
<accession>C9SI25</accession>
<evidence type="ECO:0000256" key="7">
    <source>
        <dbReference type="SAM" id="MobiDB-lite"/>
    </source>
</evidence>
<dbReference type="OrthoDB" id="2503928at2759"/>
<evidence type="ECO:0000259" key="8">
    <source>
        <dbReference type="Pfam" id="PF09402"/>
    </source>
</evidence>
<dbReference type="InterPro" id="IPR011015">
    <property type="entry name" value="LEM/LEM-like_dom_sf"/>
</dbReference>
<dbReference type="GeneID" id="9530319"/>
<dbReference type="HOGENOM" id="CLU_010838_2_0_1"/>
<dbReference type="Gene3D" id="1.10.720.40">
    <property type="match status" value="1"/>
</dbReference>
<evidence type="ECO:0000313" key="10">
    <source>
        <dbReference type="EMBL" id="EEY18598.1"/>
    </source>
</evidence>
<organism evidence="11">
    <name type="scientific">Verticillium alfalfae (strain VaMs.102 / ATCC MYA-4576 / FGSC 10136)</name>
    <name type="common">Verticillium wilt of alfalfa</name>
    <name type="synonym">Verticillium albo-atrum</name>
    <dbReference type="NCBI Taxonomy" id="526221"/>
    <lineage>
        <taxon>Eukaryota</taxon>
        <taxon>Fungi</taxon>
        <taxon>Dikarya</taxon>
        <taxon>Ascomycota</taxon>
        <taxon>Pezizomycotina</taxon>
        <taxon>Sordariomycetes</taxon>
        <taxon>Hypocreomycetidae</taxon>
        <taxon>Glomerellales</taxon>
        <taxon>Plectosphaerellaceae</taxon>
        <taxon>Verticillium</taxon>
    </lineage>
</organism>
<dbReference type="CDD" id="cd12935">
    <property type="entry name" value="LEM_like"/>
    <property type="match status" value="1"/>
</dbReference>
<keyword evidence="3" id="KW-0812">Transmembrane</keyword>
<evidence type="ECO:0000259" key="9">
    <source>
        <dbReference type="Pfam" id="PF12949"/>
    </source>
</evidence>
<dbReference type="PANTHER" id="PTHR47808:SF2">
    <property type="entry name" value="LEM DOMAIN-CONTAINING PROTEIN 2"/>
    <property type="match status" value="1"/>
</dbReference>
<name>C9SI25_VERA1</name>
<dbReference type="Gene3D" id="1.10.10.1180">
    <property type="entry name" value="MAN1, winged-helix domain"/>
    <property type="match status" value="1"/>
</dbReference>
<gene>
    <name evidence="10" type="ORF">VDBG_04707</name>
</gene>
<dbReference type="InterPro" id="IPR044780">
    <property type="entry name" value="Heh2/Src1"/>
</dbReference>
<comment type="subcellular location">
    <subcellularLocation>
        <location evidence="1">Nucleus inner membrane</location>
    </subcellularLocation>
</comment>
<feature type="region of interest" description="Disordered" evidence="7">
    <location>
        <begin position="221"/>
        <end position="245"/>
    </location>
</feature>
<dbReference type="eggNOG" id="ENOG502QVG5">
    <property type="taxonomic scope" value="Eukaryota"/>
</dbReference>
<dbReference type="RefSeq" id="XP_003005101.1">
    <property type="nucleotide sequence ID" value="XM_003005055.1"/>
</dbReference>
<dbReference type="EMBL" id="DS985218">
    <property type="protein sequence ID" value="EEY18598.1"/>
    <property type="molecule type" value="Genomic_DNA"/>
</dbReference>
<dbReference type="PANTHER" id="PTHR47808">
    <property type="entry name" value="INNER NUCLEAR MEMBRANE PROTEIN HEH2-RELATED"/>
    <property type="match status" value="1"/>
</dbReference>
<evidence type="ECO:0000256" key="5">
    <source>
        <dbReference type="ARBA" id="ARBA00023136"/>
    </source>
</evidence>
<protein>
    <recommendedName>
        <fullName evidence="12">Sister chromatid separation protein</fullName>
    </recommendedName>
</protein>
<evidence type="ECO:0008006" key="12">
    <source>
        <dbReference type="Google" id="ProtNLM"/>
    </source>
</evidence>
<feature type="compositionally biased region" description="Polar residues" evidence="7">
    <location>
        <begin position="668"/>
        <end position="679"/>
    </location>
</feature>
<evidence type="ECO:0000256" key="4">
    <source>
        <dbReference type="ARBA" id="ARBA00022989"/>
    </source>
</evidence>